<evidence type="ECO:0000313" key="3">
    <source>
        <dbReference type="Proteomes" id="UP000663828"/>
    </source>
</evidence>
<name>A0A815TXJ6_ADIRI</name>
<accession>A0A815TXJ6</accession>
<keyword evidence="3" id="KW-1185">Reference proteome</keyword>
<feature type="region of interest" description="Disordered" evidence="1">
    <location>
        <begin position="122"/>
        <end position="150"/>
    </location>
</feature>
<feature type="compositionally biased region" description="Polar residues" evidence="1">
    <location>
        <begin position="126"/>
        <end position="150"/>
    </location>
</feature>
<gene>
    <name evidence="2" type="ORF">XAT740_LOCUS40406</name>
</gene>
<dbReference type="AlphaFoldDB" id="A0A815TXJ6"/>
<evidence type="ECO:0000256" key="1">
    <source>
        <dbReference type="SAM" id="MobiDB-lite"/>
    </source>
</evidence>
<dbReference type="Proteomes" id="UP000663828">
    <property type="component" value="Unassembled WGS sequence"/>
</dbReference>
<evidence type="ECO:0000313" key="2">
    <source>
        <dbReference type="EMBL" id="CAF1514344.1"/>
    </source>
</evidence>
<comment type="caution">
    <text evidence="2">The sequence shown here is derived from an EMBL/GenBank/DDBJ whole genome shotgun (WGS) entry which is preliminary data.</text>
</comment>
<protein>
    <submittedName>
        <fullName evidence="2">Uncharacterized protein</fullName>
    </submittedName>
</protein>
<organism evidence="2 3">
    <name type="scientific">Adineta ricciae</name>
    <name type="common">Rotifer</name>
    <dbReference type="NCBI Taxonomy" id="249248"/>
    <lineage>
        <taxon>Eukaryota</taxon>
        <taxon>Metazoa</taxon>
        <taxon>Spiralia</taxon>
        <taxon>Gnathifera</taxon>
        <taxon>Rotifera</taxon>
        <taxon>Eurotatoria</taxon>
        <taxon>Bdelloidea</taxon>
        <taxon>Adinetida</taxon>
        <taxon>Adinetidae</taxon>
        <taxon>Adineta</taxon>
    </lineage>
</organism>
<dbReference type="EMBL" id="CAJNOR010004592">
    <property type="protein sequence ID" value="CAF1514344.1"/>
    <property type="molecule type" value="Genomic_DNA"/>
</dbReference>
<proteinExistence type="predicted"/>
<sequence length="186" mass="21390">MVLFYGLLALERAQNTVSVTSERTSLARKRLVSESSTHKRSSSLNSWIYTKDLQKYFDERCLLTSVYVLQTIPRRKYDEGNSWMYSRSLCERIDSSTSRCSSPAYCVSKQVWIRDQQSSKEKSFKRSLSSKANTKKSLSPNQIPKSSSMKTKSTRLCSLFSFPPTYLSNHQARFSSPSILHRNVKT</sequence>
<reference evidence="2" key="1">
    <citation type="submission" date="2021-02" db="EMBL/GenBank/DDBJ databases">
        <authorList>
            <person name="Nowell W R."/>
        </authorList>
    </citation>
    <scope>NUCLEOTIDE SEQUENCE</scope>
</reference>